<reference evidence="6 7" key="1">
    <citation type="submission" date="2018-10" db="EMBL/GenBank/DDBJ databases">
        <title>Fifty Aureobasidium pullulans genomes reveal a recombining polyextremotolerant generalist.</title>
        <authorList>
            <person name="Gostincar C."/>
            <person name="Turk M."/>
            <person name="Zajc J."/>
            <person name="Gunde-Cimerman N."/>
        </authorList>
    </citation>
    <scope>NUCLEOTIDE SEQUENCE [LARGE SCALE GENOMIC DNA]</scope>
    <source>
        <strain evidence="6 7">EXF-11900</strain>
    </source>
</reference>
<comment type="caution">
    <text evidence="6">The sequence shown here is derived from an EMBL/GenBank/DDBJ whole genome shotgun (WGS) entry which is preliminary data.</text>
</comment>
<name>A0A4S8SK07_AURPU</name>
<proteinExistence type="predicted"/>
<dbReference type="Proteomes" id="UP000304951">
    <property type="component" value="Unassembled WGS sequence"/>
</dbReference>
<gene>
    <name evidence="6" type="ORF">D6D28_04658</name>
</gene>
<feature type="repeat" description="ANK" evidence="3">
    <location>
        <begin position="753"/>
        <end position="785"/>
    </location>
</feature>
<dbReference type="Pfam" id="PF22939">
    <property type="entry name" value="WHD_GPIID"/>
    <property type="match status" value="1"/>
</dbReference>
<dbReference type="Pfam" id="PF24883">
    <property type="entry name" value="NPHP3_N"/>
    <property type="match status" value="1"/>
</dbReference>
<protein>
    <submittedName>
        <fullName evidence="6">Ankyrin</fullName>
    </submittedName>
</protein>
<feature type="repeat" description="ANK" evidence="3">
    <location>
        <begin position="1041"/>
        <end position="1075"/>
    </location>
</feature>
<dbReference type="SUPFAM" id="SSF48403">
    <property type="entry name" value="Ankyrin repeat"/>
    <property type="match status" value="4"/>
</dbReference>
<dbReference type="PROSITE" id="PS50088">
    <property type="entry name" value="ANK_REPEAT"/>
    <property type="match status" value="19"/>
</dbReference>
<evidence type="ECO:0000259" key="4">
    <source>
        <dbReference type="Pfam" id="PF22939"/>
    </source>
</evidence>
<accession>A0A4S8SK07</accession>
<feature type="repeat" description="ANK" evidence="3">
    <location>
        <begin position="1618"/>
        <end position="1650"/>
    </location>
</feature>
<evidence type="ECO:0000313" key="7">
    <source>
        <dbReference type="Proteomes" id="UP000304951"/>
    </source>
</evidence>
<feature type="repeat" description="ANK" evidence="3">
    <location>
        <begin position="869"/>
        <end position="901"/>
    </location>
</feature>
<organism evidence="6 7">
    <name type="scientific">Aureobasidium pullulans</name>
    <name type="common">Black yeast</name>
    <name type="synonym">Pullularia pullulans</name>
    <dbReference type="NCBI Taxonomy" id="5580"/>
    <lineage>
        <taxon>Eukaryota</taxon>
        <taxon>Fungi</taxon>
        <taxon>Dikarya</taxon>
        <taxon>Ascomycota</taxon>
        <taxon>Pezizomycotina</taxon>
        <taxon>Dothideomycetes</taxon>
        <taxon>Dothideomycetidae</taxon>
        <taxon>Dothideales</taxon>
        <taxon>Saccotheciaceae</taxon>
        <taxon>Aureobasidium</taxon>
    </lineage>
</organism>
<feature type="repeat" description="ANK" evidence="3">
    <location>
        <begin position="1211"/>
        <end position="1245"/>
    </location>
</feature>
<dbReference type="PRINTS" id="PR01415">
    <property type="entry name" value="ANKYRIN"/>
</dbReference>
<dbReference type="Pfam" id="PF13857">
    <property type="entry name" value="Ank_5"/>
    <property type="match status" value="1"/>
</dbReference>
<feature type="repeat" description="ANK" evidence="3">
    <location>
        <begin position="618"/>
        <end position="650"/>
    </location>
</feature>
<evidence type="ECO:0000313" key="6">
    <source>
        <dbReference type="EMBL" id="THV71128.1"/>
    </source>
</evidence>
<feature type="repeat" description="ANK" evidence="3">
    <location>
        <begin position="1111"/>
        <end position="1143"/>
    </location>
</feature>
<dbReference type="SUPFAM" id="SSF52540">
    <property type="entry name" value="P-loop containing nucleoside triphosphate hydrolases"/>
    <property type="match status" value="1"/>
</dbReference>
<dbReference type="InterPro" id="IPR036770">
    <property type="entry name" value="Ankyrin_rpt-contain_sf"/>
</dbReference>
<keyword evidence="2 3" id="KW-0040">ANK repeat</keyword>
<dbReference type="PROSITE" id="PS50297">
    <property type="entry name" value="ANK_REP_REGION"/>
    <property type="match status" value="18"/>
</dbReference>
<dbReference type="Gene3D" id="3.40.50.300">
    <property type="entry name" value="P-loop containing nucleotide triphosphate hydrolases"/>
    <property type="match status" value="1"/>
</dbReference>
<dbReference type="InterPro" id="IPR002110">
    <property type="entry name" value="Ankyrin_rpt"/>
</dbReference>
<evidence type="ECO:0000256" key="1">
    <source>
        <dbReference type="ARBA" id="ARBA00022737"/>
    </source>
</evidence>
<feature type="repeat" description="ANK" evidence="3">
    <location>
        <begin position="551"/>
        <end position="583"/>
    </location>
</feature>
<dbReference type="Pfam" id="PF00023">
    <property type="entry name" value="Ank"/>
    <property type="match status" value="1"/>
</dbReference>
<evidence type="ECO:0000256" key="3">
    <source>
        <dbReference type="PROSITE-ProRule" id="PRU00023"/>
    </source>
</evidence>
<sequence>MREEMKQKFRWLSTVPVQSHHAKAHEDLVPDTGSWLMERHHFIDWKQSSKSCAILLHGSLGCGKTKLMLAFSIDWIVIRLTCNRSVVVQQLLDEQKANPEAPKVSYFYCNGSEQQRTKVQEILGAIVRQLSWNGIDQPPEQAFLDAYSVQRKEADEKNADQIDHLGVKALTELIPRIVGEGAAVILIDALDECTERLELLRSIKTIMDKVDVKVIISGRSEVCQDMPKDEFPIHILIGHGANRDDILKYVTTEVDRAILDKRLLRGKVGDQLKETIVRKLNDSAQGMFLWVKLQLQTLCDDGIKREKDVLIELERNPTEIGQLYESIFDRITRSGPSSREIAESVLRWLLVSRRPLTTTTILEAVSEAGDSDLEKDEVLDVCRNLVVADDETDTFRFAHLSVQEFLQKKEGFDEDALHTFAALRCLEEFESTRRSKYEDDNARPDPNSTSFYAYAVVNWIYHSLMVEGERREDLVDKLESFLRDEEAFSDWNHDSLESFERQSYFLMDTDFETPCLSGHKATPTFAIAKLGLISAFDEQEDHLDWNYNNIKGQAPIHVAAFAGHLEIVQRLIERGMDVNHRGDKDYSPLLAACVGRHRSIVEYLLSLEGVEVNRRSHFGKTPLIAASRAGDENICRLLLDKGAIINLQANNDDTALTAASECGMLSVVQTLLKHGADMEIVGRLGGNALLAAAMCREGQWAEIIKLLARAEANLDTQDTVKDTALHMAAQAGELDMVRFLVMKKAKVSIQNIAGKTALDFACAGNQTKIIEYLLKSGATCEPDTSGRTELHEGIDGGCDVDILKLFVSKGVDVNAKDNDGISKFLDLLIASSPLLTSEGALHLAARRGEHAIVQVLIDAEADMNIKSSSDQTLLHEAARGGSADVVRRFLTYGVDIEARNKDEQTPLAVACCEPEGSDDVVRVFLDAGAKVVVADKWGYTPLHRLAGNMRRSAAMMLLETGNVDMTARTNSDLSFLDLAAQSGDYELVRSLLEHGAGTQLEAGSKQTPLHLAVMAEKQDKVYAIVERLLDEGCDVNARDDHGCTPLHAYLGLKEGKENIVRLFFSRGADIDVQDNDGDTVLNCLAEYQQPSEPILRLLLKNGADVNLCNYEGMTPLHNLARSGLASHVRIILEAGANPMARDKHNRQPIQYAAKTNEATVRALLDFKADVNVTGSDWPSPIVYASSEANLQVLRLLLDGGADARSEDPENPGWTALHAACKRVDPDSAFAELLIANGADVNIATTVSKTTPLHNAVDSAAVVQLLLKMGARVDARDSENKTPLMCACETVASAQVVEILVDADADPMIKDKTIGATGLHYSCFSDDFAPVVIASSKCFDIDVRDKFESTPLMWASWNGHPGAVKELLKAGSVDTCVTKAGGINAFLYGVMDGHVEVVKLLLEHNPGIIAVADKRKNTALHFACREGRLDVLKLLLDTDASNISAVNSRSYTAFDEAAKGGHTDIVAFMLARDDVDPHHRSARDDTPLLLAVYTGKKDLIEVLMNVEGTDLAHGSTGGMTLFKRAAFMGLASLCRTLIEKGVSDCTIPSKNGGFHPLHYASDSDDVEVIELLLSQPGVDKNAASINGYTPLCDAVRKGYVKSVETLLAHDVEVDTPDNRGRTPLLIAAQKSVQDIVKALLGAGAKAGLNEALSIALTNRDEEIVQLLGDAGAVEDLEGFGIEELMKMATPTHASKTIDFAAVVEEFQATPGDENVCENPTS</sequence>
<feature type="repeat" description="ANK" evidence="3">
    <location>
        <begin position="1176"/>
        <end position="1208"/>
    </location>
</feature>
<dbReference type="InterPro" id="IPR054471">
    <property type="entry name" value="GPIID_WHD"/>
</dbReference>
<dbReference type="InterPro" id="IPR056884">
    <property type="entry name" value="NPHP3-like_N"/>
</dbReference>
<feature type="repeat" description="ANK" evidence="3">
    <location>
        <begin position="836"/>
        <end position="868"/>
    </location>
</feature>
<feature type="repeat" description="ANK" evidence="3">
    <location>
        <begin position="720"/>
        <end position="752"/>
    </location>
</feature>
<feature type="repeat" description="ANK" evidence="3">
    <location>
        <begin position="1585"/>
        <end position="1617"/>
    </location>
</feature>
<feature type="repeat" description="ANK" evidence="3">
    <location>
        <begin position="1076"/>
        <end position="1110"/>
    </location>
</feature>
<dbReference type="EMBL" id="QZAF01000165">
    <property type="protein sequence ID" value="THV71128.1"/>
    <property type="molecule type" value="Genomic_DNA"/>
</dbReference>
<dbReference type="PANTHER" id="PTHR24198">
    <property type="entry name" value="ANKYRIN REPEAT AND PROTEIN KINASE DOMAIN-CONTAINING PROTEIN"/>
    <property type="match status" value="1"/>
</dbReference>
<dbReference type="Pfam" id="PF12796">
    <property type="entry name" value="Ank_2"/>
    <property type="match status" value="7"/>
</dbReference>
<feature type="domain" description="GPI inositol-deacylase winged helix" evidence="4">
    <location>
        <begin position="337"/>
        <end position="409"/>
    </location>
</feature>
<evidence type="ECO:0000259" key="5">
    <source>
        <dbReference type="Pfam" id="PF24883"/>
    </source>
</evidence>
<feature type="repeat" description="ANK" evidence="3">
    <location>
        <begin position="651"/>
        <end position="683"/>
    </location>
</feature>
<feature type="repeat" description="ANK" evidence="3">
    <location>
        <begin position="1551"/>
        <end position="1573"/>
    </location>
</feature>
<dbReference type="InterPro" id="IPR027417">
    <property type="entry name" value="P-loop_NTPase"/>
</dbReference>
<dbReference type="SMART" id="SM00248">
    <property type="entry name" value="ANK"/>
    <property type="match status" value="31"/>
</dbReference>
<feature type="repeat" description="ANK" evidence="3">
    <location>
        <begin position="1414"/>
        <end position="1440"/>
    </location>
</feature>
<evidence type="ECO:0000256" key="2">
    <source>
        <dbReference type="ARBA" id="ARBA00023043"/>
    </source>
</evidence>
<feature type="repeat" description="ANK" evidence="3">
    <location>
        <begin position="1004"/>
        <end position="1040"/>
    </location>
</feature>
<dbReference type="Gene3D" id="1.25.40.20">
    <property type="entry name" value="Ankyrin repeat-containing domain"/>
    <property type="match status" value="8"/>
</dbReference>
<feature type="domain" description="Nephrocystin 3-like N-terminal" evidence="5">
    <location>
        <begin position="31"/>
        <end position="219"/>
    </location>
</feature>
<dbReference type="Pfam" id="PF13637">
    <property type="entry name" value="Ank_4"/>
    <property type="match status" value="2"/>
</dbReference>
<feature type="repeat" description="ANK" evidence="3">
    <location>
        <begin position="971"/>
        <end position="1003"/>
    </location>
</feature>
<dbReference type="PANTHER" id="PTHR24198:SF165">
    <property type="entry name" value="ANKYRIN REPEAT-CONTAINING PROTEIN-RELATED"/>
    <property type="match status" value="1"/>
</dbReference>
<feature type="repeat" description="ANK" evidence="3">
    <location>
        <begin position="785"/>
        <end position="818"/>
    </location>
</feature>
<keyword evidence="1" id="KW-0677">Repeat</keyword>